<comment type="subcellular location">
    <subcellularLocation>
        <location evidence="1">Nucleus</location>
    </subcellularLocation>
</comment>
<dbReference type="GO" id="GO:0045893">
    <property type="term" value="P:positive regulation of DNA-templated transcription"/>
    <property type="evidence" value="ECO:0007669"/>
    <property type="project" value="TreeGrafter"/>
</dbReference>
<evidence type="ECO:0000313" key="15">
    <source>
        <dbReference type="Proteomes" id="UP000663873"/>
    </source>
</evidence>
<organism evidence="13 14">
    <name type="scientific">Rotaria socialis</name>
    <dbReference type="NCBI Taxonomy" id="392032"/>
    <lineage>
        <taxon>Eukaryota</taxon>
        <taxon>Metazoa</taxon>
        <taxon>Spiralia</taxon>
        <taxon>Gnathifera</taxon>
        <taxon>Rotifera</taxon>
        <taxon>Eurotatoria</taxon>
        <taxon>Bdelloidea</taxon>
        <taxon>Philodinida</taxon>
        <taxon>Philodinidae</taxon>
        <taxon>Rotaria</taxon>
    </lineage>
</organism>
<reference evidence="13" key="1">
    <citation type="submission" date="2021-02" db="EMBL/GenBank/DDBJ databases">
        <authorList>
            <person name="Nowell W R."/>
        </authorList>
    </citation>
    <scope>NUCLEOTIDE SEQUENCE</scope>
</reference>
<protein>
    <recommendedName>
        <fullName evidence="9">Mediator of RNA polymerase II transcription subunit 16 central helical bridge domain-containing protein</fullName>
    </recommendedName>
</protein>
<evidence type="ECO:0000313" key="12">
    <source>
        <dbReference type="EMBL" id="CAF4211256.1"/>
    </source>
</evidence>
<dbReference type="EMBL" id="CAJNXB010003768">
    <property type="protein sequence ID" value="CAF3337127.1"/>
    <property type="molecule type" value="Genomic_DNA"/>
</dbReference>
<proteinExistence type="inferred from homology"/>
<dbReference type="Proteomes" id="UP000663825">
    <property type="component" value="Unassembled WGS sequence"/>
</dbReference>
<evidence type="ECO:0000256" key="5">
    <source>
        <dbReference type="ARBA" id="ARBA00023015"/>
    </source>
</evidence>
<evidence type="ECO:0000256" key="4">
    <source>
        <dbReference type="ARBA" id="ARBA00022737"/>
    </source>
</evidence>
<comment type="similarity">
    <text evidence="2">Belongs to the Mediator complex subunit 16 family.</text>
</comment>
<keyword evidence="3" id="KW-0853">WD repeat</keyword>
<dbReference type="Proteomes" id="UP000663833">
    <property type="component" value="Unassembled WGS sequence"/>
</dbReference>
<evidence type="ECO:0000256" key="1">
    <source>
        <dbReference type="ARBA" id="ARBA00004123"/>
    </source>
</evidence>
<dbReference type="GO" id="GO:0016592">
    <property type="term" value="C:mediator complex"/>
    <property type="evidence" value="ECO:0007669"/>
    <property type="project" value="TreeGrafter"/>
</dbReference>
<dbReference type="AlphaFoldDB" id="A0A820EF18"/>
<dbReference type="Proteomes" id="UP000663851">
    <property type="component" value="Unassembled WGS sequence"/>
</dbReference>
<evidence type="ECO:0000256" key="8">
    <source>
        <dbReference type="ARBA" id="ARBA00023242"/>
    </source>
</evidence>
<dbReference type="PANTHER" id="PTHR13224:SF6">
    <property type="entry name" value="MEDIATOR OF RNA POLYMERASE II TRANSCRIPTION SUBUNIT 16"/>
    <property type="match status" value="1"/>
</dbReference>
<accession>A0A820EF18</accession>
<keyword evidence="7" id="KW-0804">Transcription</keyword>
<gene>
    <name evidence="13" type="ORF">HFQ381_LOCUS10247</name>
    <name evidence="11" type="ORF">LUA448_LOCUS26658</name>
    <name evidence="10" type="ORF">TIS948_LOCUS21995</name>
    <name evidence="12" type="ORF">UJA718_LOCUS7155</name>
</gene>
<evidence type="ECO:0000313" key="13">
    <source>
        <dbReference type="EMBL" id="CAF4247622.1"/>
    </source>
</evidence>
<dbReference type="OrthoDB" id="10018574at2759"/>
<evidence type="ECO:0000313" key="10">
    <source>
        <dbReference type="EMBL" id="CAF3337127.1"/>
    </source>
</evidence>
<sequence length="815" mass="94441">MEIVYTVDVKMKNDGEDFKHILKMDVSCLNILSFSSSYLFPINQKYSQETSSSSQQHRTTKSSFCVYICPLEQPWNFTLITTSSLPVVQLVWNLDGTHLLICNEAGLCQIFKMKNDGINNMEHVYEYKIHEDILCAKYIFPRHAIVVDLYSNESFYEQGYQSSPLLNYALNSGNFICVTTSGIIHILPIDRSLSPINYYLSQNDPLSATLCDIFPTEKGFNISLSEHIEGALVHCFIVDYAALEPKVSLNSYRTRGFRIPSCYGKLESLFYFQRNGNACILTHLTSSTSDLIELYEYNLEHEEWISITVLNSSEKRITSISLPLNSLFVQDDAYQGLFGRQILFAFNDGSIASFDKLNLTNREQCFSTHNNDFDINQSDFLIRMQHTNSGSCCVGFTHNGNIALLRTISLNDVASLSSSMVRLLVYLFEQYIFQILYPFDIWDILCLISNNSIINQIVERLVADFEVQPLEFKRLHFVRFKECLYHLHRLACPFMLDSSEHLTSLLIYHALLITRDYLRLFSYEPANRNFVDAAQEILQQSSFVQHIDVKRIKYSGDHLIITDTNTIDPTHYQLISFTLLINWICDIVFYFIGYLQTQRVSPWSSCQNLFTDSRQLQWLREFMIYIYILNRTNKIPCSKIADLALFHQQQPTQSNEQKDILKDIYHSLTKFSQRIEVQKVNIFDENFLEDWSAFSVELLQSTTENIFPQSYPFLIPNSLVPQKFIRDRLPSFATHLYGNSPQTNNVADTQFDIITLGKMSLSSNPTHRRCLRCSNFSRILTSKPYPLLFYRLNNRCLCGGLFYIYSESNTSERIK</sequence>
<dbReference type="InterPro" id="IPR048338">
    <property type="entry name" value="Mediator_Med16"/>
</dbReference>
<dbReference type="Pfam" id="PF20718">
    <property type="entry name" value="Med16_bridge"/>
    <property type="match status" value="1"/>
</dbReference>
<keyword evidence="5" id="KW-0805">Transcription regulation</keyword>
<evidence type="ECO:0000256" key="3">
    <source>
        <dbReference type="ARBA" id="ARBA00022574"/>
    </source>
</evidence>
<dbReference type="PANTHER" id="PTHR13224">
    <property type="entry name" value="THYROID HORMONE RECEPTOR-ASSOCIATED PROTEIN-RELATED"/>
    <property type="match status" value="1"/>
</dbReference>
<keyword evidence="8" id="KW-0539">Nucleus</keyword>
<dbReference type="InterPro" id="IPR036322">
    <property type="entry name" value="WD40_repeat_dom_sf"/>
</dbReference>
<dbReference type="SUPFAM" id="SSF50978">
    <property type="entry name" value="WD40 repeat-like"/>
    <property type="match status" value="1"/>
</dbReference>
<evidence type="ECO:0000256" key="2">
    <source>
        <dbReference type="ARBA" id="ARBA00006543"/>
    </source>
</evidence>
<dbReference type="InterPro" id="IPR048616">
    <property type="entry name" value="MED16_bridge"/>
</dbReference>
<keyword evidence="4" id="KW-0677">Repeat</keyword>
<evidence type="ECO:0000313" key="11">
    <source>
        <dbReference type="EMBL" id="CAF3525061.1"/>
    </source>
</evidence>
<name>A0A820EF18_9BILA</name>
<evidence type="ECO:0000256" key="7">
    <source>
        <dbReference type="ARBA" id="ARBA00023163"/>
    </source>
</evidence>
<keyword evidence="15" id="KW-1185">Reference proteome</keyword>
<dbReference type="Proteomes" id="UP000663873">
    <property type="component" value="Unassembled WGS sequence"/>
</dbReference>
<feature type="domain" description="Mediator of RNA polymerase II transcription subunit 16 central helical bridge" evidence="9">
    <location>
        <begin position="438"/>
        <end position="626"/>
    </location>
</feature>
<evidence type="ECO:0000313" key="14">
    <source>
        <dbReference type="Proteomes" id="UP000663851"/>
    </source>
</evidence>
<dbReference type="EMBL" id="CAJNYD010003597">
    <property type="protein sequence ID" value="CAF3525061.1"/>
    <property type="molecule type" value="Genomic_DNA"/>
</dbReference>
<comment type="caution">
    <text evidence="13">The sequence shown here is derived from an EMBL/GenBank/DDBJ whole genome shotgun (WGS) entry which is preliminary data.</text>
</comment>
<evidence type="ECO:0000259" key="9">
    <source>
        <dbReference type="Pfam" id="PF20718"/>
    </source>
</evidence>
<keyword evidence="6" id="KW-0010">Activator</keyword>
<evidence type="ECO:0000256" key="6">
    <source>
        <dbReference type="ARBA" id="ARBA00023159"/>
    </source>
</evidence>
<dbReference type="EMBL" id="CAJOBP010000702">
    <property type="protein sequence ID" value="CAF4211256.1"/>
    <property type="molecule type" value="Genomic_DNA"/>
</dbReference>
<dbReference type="EMBL" id="CAJOBO010000559">
    <property type="protein sequence ID" value="CAF4247622.1"/>
    <property type="molecule type" value="Genomic_DNA"/>
</dbReference>